<dbReference type="InterPro" id="IPR009476">
    <property type="entry name" value="DUF1097"/>
</dbReference>
<dbReference type="AlphaFoldDB" id="A0A1R4GZG4"/>
<organism evidence="2 3">
    <name type="scientific">Crenothrix polyspora</name>
    <dbReference type="NCBI Taxonomy" id="360316"/>
    <lineage>
        <taxon>Bacteria</taxon>
        <taxon>Pseudomonadati</taxon>
        <taxon>Pseudomonadota</taxon>
        <taxon>Gammaproteobacteria</taxon>
        <taxon>Methylococcales</taxon>
        <taxon>Crenotrichaceae</taxon>
        <taxon>Crenothrix</taxon>
    </lineage>
</organism>
<gene>
    <name evidence="2" type="ORF">CRENPOLYSF2_1150008</name>
</gene>
<feature type="transmembrane region" description="Helical" evidence="1">
    <location>
        <begin position="80"/>
        <end position="99"/>
    </location>
</feature>
<feature type="transmembrane region" description="Helical" evidence="1">
    <location>
        <begin position="28"/>
        <end position="45"/>
    </location>
</feature>
<evidence type="ECO:0000313" key="3">
    <source>
        <dbReference type="Proteomes" id="UP000195442"/>
    </source>
</evidence>
<feature type="transmembrane region" description="Helical" evidence="1">
    <location>
        <begin position="57"/>
        <end position="74"/>
    </location>
</feature>
<keyword evidence="1" id="KW-0812">Transmembrane</keyword>
<dbReference type="EMBL" id="FUKJ01000019">
    <property type="protein sequence ID" value="SJM89376.1"/>
    <property type="molecule type" value="Genomic_DNA"/>
</dbReference>
<sequence>MNSLTALSLSIGVLSGVATFLAVGPLSGVFFIWAATIAWAAYFALGANEDALKKTIACSIFGVFMATFTAYELTNVPADAYFPAWAAFTVTVSVIVTCLAANLPMLSAIPASVWGYSSTFAYLLQTPDKMNKDVLLGISLDNPLIVISISIVVGAYFGVASGKLAAKWTTKAE</sequence>
<feature type="transmembrane region" description="Helical" evidence="1">
    <location>
        <begin position="144"/>
        <end position="166"/>
    </location>
</feature>
<evidence type="ECO:0000313" key="2">
    <source>
        <dbReference type="EMBL" id="SJM89376.1"/>
    </source>
</evidence>
<evidence type="ECO:0008006" key="4">
    <source>
        <dbReference type="Google" id="ProtNLM"/>
    </source>
</evidence>
<reference evidence="3" key="1">
    <citation type="submission" date="2017-02" db="EMBL/GenBank/DDBJ databases">
        <authorList>
            <person name="Daims H."/>
        </authorList>
    </citation>
    <scope>NUCLEOTIDE SEQUENCE [LARGE SCALE GENOMIC DNA]</scope>
</reference>
<dbReference type="OrthoDB" id="7861714at2"/>
<name>A0A1R4GZG4_9GAMM</name>
<dbReference type="RefSeq" id="WP_087145602.1">
    <property type="nucleotide sequence ID" value="NZ_FUKJ01000019.1"/>
</dbReference>
<keyword evidence="3" id="KW-1185">Reference proteome</keyword>
<dbReference type="Proteomes" id="UP000195442">
    <property type="component" value="Unassembled WGS sequence"/>
</dbReference>
<dbReference type="Pfam" id="PF06496">
    <property type="entry name" value="DUF1097"/>
    <property type="match status" value="1"/>
</dbReference>
<evidence type="ECO:0000256" key="1">
    <source>
        <dbReference type="SAM" id="Phobius"/>
    </source>
</evidence>
<proteinExistence type="predicted"/>
<keyword evidence="1" id="KW-1133">Transmembrane helix</keyword>
<accession>A0A1R4GZG4</accession>
<keyword evidence="1" id="KW-0472">Membrane</keyword>
<feature type="transmembrane region" description="Helical" evidence="1">
    <location>
        <begin position="106"/>
        <end position="124"/>
    </location>
</feature>
<protein>
    <recommendedName>
        <fullName evidence="4">DUF1097 domain-containing protein</fullName>
    </recommendedName>
</protein>